<name>A0AAV8QEQ1_ENSVE</name>
<feature type="compositionally biased region" description="Basic residues" evidence="1">
    <location>
        <begin position="1"/>
        <end position="22"/>
    </location>
</feature>
<feature type="region of interest" description="Disordered" evidence="1">
    <location>
        <begin position="1"/>
        <end position="38"/>
    </location>
</feature>
<gene>
    <name evidence="2" type="ORF">OPV22_001789</name>
</gene>
<evidence type="ECO:0000313" key="2">
    <source>
        <dbReference type="EMBL" id="KAJ8511355.1"/>
    </source>
</evidence>
<comment type="caution">
    <text evidence="2">The sequence shown here is derived from an EMBL/GenBank/DDBJ whole genome shotgun (WGS) entry which is preliminary data.</text>
</comment>
<accession>A0AAV8QEQ1</accession>
<evidence type="ECO:0000313" key="3">
    <source>
        <dbReference type="Proteomes" id="UP001222027"/>
    </source>
</evidence>
<proteinExistence type="predicted"/>
<dbReference type="AlphaFoldDB" id="A0AAV8QEQ1"/>
<organism evidence="2 3">
    <name type="scientific">Ensete ventricosum</name>
    <name type="common">Abyssinian banana</name>
    <name type="synonym">Musa ensete</name>
    <dbReference type="NCBI Taxonomy" id="4639"/>
    <lineage>
        <taxon>Eukaryota</taxon>
        <taxon>Viridiplantae</taxon>
        <taxon>Streptophyta</taxon>
        <taxon>Embryophyta</taxon>
        <taxon>Tracheophyta</taxon>
        <taxon>Spermatophyta</taxon>
        <taxon>Magnoliopsida</taxon>
        <taxon>Liliopsida</taxon>
        <taxon>Zingiberales</taxon>
        <taxon>Musaceae</taxon>
        <taxon>Ensete</taxon>
    </lineage>
</organism>
<keyword evidence="3" id="KW-1185">Reference proteome</keyword>
<reference evidence="2 3" key="1">
    <citation type="submission" date="2022-12" db="EMBL/GenBank/DDBJ databases">
        <title>Chromosome-scale assembly of the Ensete ventricosum genome.</title>
        <authorList>
            <person name="Dussert Y."/>
            <person name="Stocks J."/>
            <person name="Wendawek A."/>
            <person name="Woldeyes F."/>
            <person name="Nichols R.A."/>
            <person name="Borrell J.S."/>
        </authorList>
    </citation>
    <scope>NUCLEOTIDE SEQUENCE [LARGE SCALE GENOMIC DNA]</scope>
    <source>
        <strain evidence="3">cv. Maze</strain>
        <tissue evidence="2">Seeds</tissue>
    </source>
</reference>
<sequence length="134" mass="15179">MIRKVGKWVTKKVKKQRNHRAGKASPFSTKNHTPPRRTKYITEPEEAIRLFEISSVPLFRISSHHRLGFPFRSRGGSLSRIGDGADVFLGDQSLCKEGTTIGEDSPHFVNKRLNAPDLLCAINKWDFSVDVFSQ</sequence>
<protein>
    <submittedName>
        <fullName evidence="2">Uncharacterized protein</fullName>
    </submittedName>
</protein>
<dbReference type="Proteomes" id="UP001222027">
    <property type="component" value="Unassembled WGS sequence"/>
</dbReference>
<evidence type="ECO:0000256" key="1">
    <source>
        <dbReference type="SAM" id="MobiDB-lite"/>
    </source>
</evidence>
<dbReference type="EMBL" id="JAQQAF010000001">
    <property type="protein sequence ID" value="KAJ8511355.1"/>
    <property type="molecule type" value="Genomic_DNA"/>
</dbReference>